<keyword evidence="2" id="KW-1185">Reference proteome</keyword>
<reference evidence="1 2" key="1">
    <citation type="submission" date="2017-02" db="EMBL/GenBank/DDBJ databases">
        <authorList>
            <person name="Peterson S.W."/>
        </authorList>
    </citation>
    <scope>NUCLEOTIDE SEQUENCE [LARGE SCALE GENOMIC DNA]</scope>
    <source>
        <strain evidence="1 2">DSM 24412</strain>
    </source>
</reference>
<organism evidence="1 2">
    <name type="scientific">Alkalitalea saponilacus</name>
    <dbReference type="NCBI Taxonomy" id="889453"/>
    <lineage>
        <taxon>Bacteria</taxon>
        <taxon>Pseudomonadati</taxon>
        <taxon>Bacteroidota</taxon>
        <taxon>Bacteroidia</taxon>
        <taxon>Marinilabiliales</taxon>
        <taxon>Marinilabiliaceae</taxon>
        <taxon>Alkalitalea</taxon>
    </lineage>
</organism>
<dbReference type="RefSeq" id="WP_143255005.1">
    <property type="nucleotide sequence ID" value="NZ_CP021904.1"/>
</dbReference>
<dbReference type="EMBL" id="FUYV01000001">
    <property type="protein sequence ID" value="SKB36685.1"/>
    <property type="molecule type" value="Genomic_DNA"/>
</dbReference>
<evidence type="ECO:0000313" key="1">
    <source>
        <dbReference type="EMBL" id="SKB36685.1"/>
    </source>
</evidence>
<dbReference type="OrthoDB" id="1373932at2"/>
<accession>A0A1T5AP79</accession>
<evidence type="ECO:0000313" key="2">
    <source>
        <dbReference type="Proteomes" id="UP000191055"/>
    </source>
</evidence>
<name>A0A1T5AP79_9BACT</name>
<dbReference type="AlphaFoldDB" id="A0A1T5AP79"/>
<gene>
    <name evidence="1" type="ORF">SAMN03080601_00333</name>
</gene>
<dbReference type="Proteomes" id="UP000191055">
    <property type="component" value="Unassembled WGS sequence"/>
</dbReference>
<proteinExistence type="predicted"/>
<sequence length="78" mass="9160">MNLQARKLELVQMILDTDRPSLLEKVSQILKQEKEADWWDELPISVQQDIEVGIKEADRGETTPHEEVMKEVRLRYGI</sequence>
<protein>
    <recommendedName>
        <fullName evidence="3">Addiction module component</fullName>
    </recommendedName>
</protein>
<dbReference type="STRING" id="889453.SAMN03080601_00333"/>
<evidence type="ECO:0008006" key="3">
    <source>
        <dbReference type="Google" id="ProtNLM"/>
    </source>
</evidence>